<evidence type="ECO:0000313" key="5">
    <source>
        <dbReference type="EMBL" id="OQB40998.1"/>
    </source>
</evidence>
<dbReference type="InterPro" id="IPR010994">
    <property type="entry name" value="RuvA_2-like"/>
</dbReference>
<reference evidence="5" key="1">
    <citation type="submission" date="2017-02" db="EMBL/GenBank/DDBJ databases">
        <title>Delving into the versatile metabolic prowess of the omnipresent phylum Bacteroidetes.</title>
        <authorList>
            <person name="Nobu M.K."/>
            <person name="Mei R."/>
            <person name="Narihiro T."/>
            <person name="Kuroda K."/>
            <person name="Liu W.-T."/>
        </authorList>
    </citation>
    <scope>NUCLEOTIDE SEQUENCE</scope>
    <source>
        <strain evidence="5">ADurb.Bin160</strain>
    </source>
</reference>
<gene>
    <name evidence="5" type="primary">recD2_2</name>
    <name evidence="5" type="ORF">BWY04_01093</name>
</gene>
<keyword evidence="1" id="KW-0547">Nucleotide-binding</keyword>
<dbReference type="AlphaFoldDB" id="A0A1V5ZLS8"/>
<comment type="caution">
    <text evidence="5">The sequence shown here is derived from an EMBL/GenBank/DDBJ whole genome shotgun (WGS) entry which is preliminary data.</text>
</comment>
<dbReference type="SUPFAM" id="SSF52540">
    <property type="entry name" value="P-loop containing nucleoside triphosphate hydrolases"/>
    <property type="match status" value="1"/>
</dbReference>
<dbReference type="GO" id="GO:0016787">
    <property type="term" value="F:hydrolase activity"/>
    <property type="evidence" value="ECO:0007669"/>
    <property type="project" value="UniProtKB-KW"/>
</dbReference>
<accession>A0A1V5ZLS8</accession>
<dbReference type="EMBL" id="MWDB01000026">
    <property type="protein sequence ID" value="OQB40998.1"/>
    <property type="molecule type" value="Genomic_DNA"/>
</dbReference>
<evidence type="ECO:0000259" key="4">
    <source>
        <dbReference type="Pfam" id="PF23139"/>
    </source>
</evidence>
<dbReference type="Gene3D" id="3.40.50.300">
    <property type="entry name" value="P-loop containing nucleotide triphosphate hydrolases"/>
    <property type="match status" value="2"/>
</dbReference>
<dbReference type="Proteomes" id="UP000485621">
    <property type="component" value="Unassembled WGS sequence"/>
</dbReference>
<evidence type="ECO:0000256" key="2">
    <source>
        <dbReference type="ARBA" id="ARBA00022840"/>
    </source>
</evidence>
<protein>
    <submittedName>
        <fullName evidence="5">ATP-dependent RecD-like DNA helicase</fullName>
        <ecNumber evidence="5">3.6.4.12</ecNumber>
    </submittedName>
</protein>
<dbReference type="CDD" id="cd17933">
    <property type="entry name" value="DEXSc_RecD-like"/>
    <property type="match status" value="1"/>
</dbReference>
<dbReference type="Gene3D" id="2.30.30.940">
    <property type="match status" value="1"/>
</dbReference>
<sequence>MELQGEITKVLFYNYMNYYSIFRLKASDTQIICKGNLPMVSEGRKVILSGEYSKSSYSSVENFDFNTYRSELKFDLSATKGILKLIPNVGIKTITSLLDIFGGETLDIIINSPNKLLQIPKLGEKKVHIIHSNTKRIIDTIKILDCFDAKTIPVKNILNVISKHQSTDIIDEIIYNPFVLCKLDYSIKAQIIDTAINSKKLITKDYKKNRIEAYFIDAFKYSPSTRMPLEQVLKRVLKNTKNDPQDLDQYFEMLLKDGSLIMDSKTIKLGFIDKYEQEIAKKLVSLSFKNKLENYESIALQDEDFKQLSYEQKVAVKNAAEENLSIITGGPGTGKSKVISIIFKIFDELNKKVLIITPTGKAAQRFAQLNRKINASTISLALIKEENFDNYDICIIDEMSMVDIELFKNVLDKLTNKTKLVLCGDPQQLPPVGYGEPFINILNSDVFPVSKLEKVFRQESKDITDIAQILLSGSPQEFMKFIRRNTSKSVYYKGIKSNSYNSIIISYFFGFVEKFGIDRTIDMLNILIPVKNESTKTSVCTSFVNREIALKLNPNRKKYGYMYELKTGDKIINTQNDYDKGVMNGEQGKVGKITDLGETYIKYNDFMLYKNWELSDIDFAYSITIHKSQGSESDFIMLPLTKEHYGVLNRRMLYTAVTRAKKGIFFIGPDINTNSQDLFSILNCPTGFVENNDLSNYISKEWRLKFAN</sequence>
<dbReference type="InterPro" id="IPR055446">
    <property type="entry name" value="RecD2_N_OB"/>
</dbReference>
<dbReference type="Pfam" id="PF23139">
    <property type="entry name" value="OB_YrrC"/>
    <property type="match status" value="1"/>
</dbReference>
<keyword evidence="5" id="KW-0347">Helicase</keyword>
<dbReference type="InterPro" id="IPR027785">
    <property type="entry name" value="UvrD-like_helicase_C"/>
</dbReference>
<dbReference type="SUPFAM" id="SSF47781">
    <property type="entry name" value="RuvA domain 2-like"/>
    <property type="match status" value="1"/>
</dbReference>
<organism evidence="5">
    <name type="scientific">candidate division CPR1 bacterium ADurb.Bin160</name>
    <dbReference type="NCBI Taxonomy" id="1852826"/>
    <lineage>
        <taxon>Bacteria</taxon>
        <taxon>candidate division CPR1</taxon>
    </lineage>
</organism>
<dbReference type="Pfam" id="PF13538">
    <property type="entry name" value="UvrD_C_2"/>
    <property type="match status" value="1"/>
</dbReference>
<evidence type="ECO:0000259" key="3">
    <source>
        <dbReference type="Pfam" id="PF13538"/>
    </source>
</evidence>
<name>A0A1V5ZLS8_9BACT</name>
<dbReference type="PANTHER" id="PTHR43788">
    <property type="entry name" value="DNA2/NAM7 HELICASE FAMILY MEMBER"/>
    <property type="match status" value="1"/>
</dbReference>
<feature type="domain" description="ATP-dependent RecD2 DNA helicase OB-fold" evidence="4">
    <location>
        <begin position="2"/>
        <end position="54"/>
    </location>
</feature>
<dbReference type="CDD" id="cd18809">
    <property type="entry name" value="SF1_C_RecD"/>
    <property type="match status" value="1"/>
</dbReference>
<keyword evidence="2" id="KW-0067">ATP-binding</keyword>
<dbReference type="GO" id="GO:0003678">
    <property type="term" value="F:DNA helicase activity"/>
    <property type="evidence" value="ECO:0007669"/>
    <property type="project" value="UniProtKB-EC"/>
</dbReference>
<feature type="domain" description="UvrD-like helicase C-terminal" evidence="3">
    <location>
        <begin position="619"/>
        <end position="665"/>
    </location>
</feature>
<dbReference type="InterPro" id="IPR027417">
    <property type="entry name" value="P-loop_NTPase"/>
</dbReference>
<evidence type="ECO:0000256" key="1">
    <source>
        <dbReference type="ARBA" id="ARBA00022741"/>
    </source>
</evidence>
<dbReference type="EC" id="3.6.4.12" evidence="5"/>
<dbReference type="PANTHER" id="PTHR43788:SF6">
    <property type="entry name" value="DNA HELICASE B"/>
    <property type="match status" value="1"/>
</dbReference>
<dbReference type="Pfam" id="PF13604">
    <property type="entry name" value="AAA_30"/>
    <property type="match status" value="1"/>
</dbReference>
<dbReference type="InterPro" id="IPR050534">
    <property type="entry name" value="Coronavir_polyprotein_1ab"/>
</dbReference>
<dbReference type="GO" id="GO:0005524">
    <property type="term" value="F:ATP binding"/>
    <property type="evidence" value="ECO:0007669"/>
    <property type="project" value="UniProtKB-KW"/>
</dbReference>
<proteinExistence type="predicted"/>
<keyword evidence="5" id="KW-0378">Hydrolase</keyword>